<dbReference type="EMBL" id="AZBU02000011">
    <property type="protein sequence ID" value="TKR60735.1"/>
    <property type="molecule type" value="Genomic_DNA"/>
</dbReference>
<feature type="domain" description="BTB" evidence="2">
    <location>
        <begin position="208"/>
        <end position="261"/>
    </location>
</feature>
<evidence type="ECO:0000313" key="3">
    <source>
        <dbReference type="EMBL" id="TKR60735.1"/>
    </source>
</evidence>
<feature type="region of interest" description="Disordered" evidence="1">
    <location>
        <begin position="139"/>
        <end position="187"/>
    </location>
</feature>
<dbReference type="Gene3D" id="3.30.710.10">
    <property type="entry name" value="Potassium Channel Kv1.1, Chain A"/>
    <property type="match status" value="1"/>
</dbReference>
<evidence type="ECO:0000313" key="4">
    <source>
        <dbReference type="Proteomes" id="UP000298663"/>
    </source>
</evidence>
<protein>
    <recommendedName>
        <fullName evidence="2">BTB domain-containing protein</fullName>
    </recommendedName>
</protein>
<sequence length="512" mass="57761">MASFLKNLVSKTTAKSRSKSPVKYRNPAERSSEFEHWTHRPLPIPPHEPPPNAYYTMLTHQMPQDGTLPRESPSSYMIPSPTPTPSGHMHHMQQYPSQSLQIPPQSPHPPRHGHGSRLCNGFGGSTEYGIGCTNTWNTETTSAGSYRDRTASNNSRPRSASPRKSPRDSISNGVPHKSRSKSPIKKMQQRTIVHNYDYLQPQCRIEGCTASVVVHDSRFLVCKHQLSHASEYFRSLFLNNASLPLEGVCQNSVNEFAIVVSGLSHPSPSTQFKWFVESVIPTPVLKDITDDTLETCMRLSKRFRAPGLELRCSKHIREFVNYKPPMVALCWLNWCLKHRFDKAVTDACLPSVSRLPLVSLEKHRAMISERILADILAAKLRTCYEQSVSVFQTIHKMDHFTVDVERCPRCGRQREQGKVRIQASPCRKLLGCERCLKDLGCEIEKKSQGDYIAFYQCPHGLMAMSERSEDCHCQLPILGRHLAAIQIIAAEEAEEVPPPPPPRSELSPELSK</sequence>
<feature type="region of interest" description="Disordered" evidence="1">
    <location>
        <begin position="491"/>
        <end position="512"/>
    </location>
</feature>
<evidence type="ECO:0000256" key="1">
    <source>
        <dbReference type="SAM" id="MobiDB-lite"/>
    </source>
</evidence>
<proteinExistence type="predicted"/>
<reference evidence="3 4" key="1">
    <citation type="journal article" date="2015" name="Genome Biol.">
        <title>Comparative genomics of Steinernema reveals deeply conserved gene regulatory networks.</title>
        <authorList>
            <person name="Dillman A.R."/>
            <person name="Macchietto M."/>
            <person name="Porter C.F."/>
            <person name="Rogers A."/>
            <person name="Williams B."/>
            <person name="Antoshechkin I."/>
            <person name="Lee M.M."/>
            <person name="Goodwin Z."/>
            <person name="Lu X."/>
            <person name="Lewis E.E."/>
            <person name="Goodrich-Blair H."/>
            <person name="Stock S.P."/>
            <person name="Adams B.J."/>
            <person name="Sternberg P.W."/>
            <person name="Mortazavi A."/>
        </authorList>
    </citation>
    <scope>NUCLEOTIDE SEQUENCE [LARGE SCALE GENOMIC DNA]</scope>
    <source>
        <strain evidence="3 4">ALL</strain>
    </source>
</reference>
<keyword evidence="4" id="KW-1185">Reference proteome</keyword>
<dbReference type="InterPro" id="IPR000210">
    <property type="entry name" value="BTB/POZ_dom"/>
</dbReference>
<accession>A0A4V5ZXX5</accession>
<dbReference type="PROSITE" id="PS50097">
    <property type="entry name" value="BTB"/>
    <property type="match status" value="1"/>
</dbReference>
<evidence type="ECO:0000259" key="2">
    <source>
        <dbReference type="PROSITE" id="PS50097"/>
    </source>
</evidence>
<gene>
    <name evidence="3" type="ORF">L596_027935</name>
</gene>
<feature type="compositionally biased region" description="Basic residues" evidence="1">
    <location>
        <begin position="176"/>
        <end position="187"/>
    </location>
</feature>
<dbReference type="SUPFAM" id="SSF54695">
    <property type="entry name" value="POZ domain"/>
    <property type="match status" value="1"/>
</dbReference>
<feature type="compositionally biased region" description="Basic and acidic residues" evidence="1">
    <location>
        <begin position="26"/>
        <end position="38"/>
    </location>
</feature>
<feature type="compositionally biased region" description="Low complexity" evidence="1">
    <location>
        <begin position="93"/>
        <end position="103"/>
    </location>
</feature>
<comment type="caution">
    <text evidence="3">The sequence shown here is derived from an EMBL/GenBank/DDBJ whole genome shotgun (WGS) entry which is preliminary data.</text>
</comment>
<feature type="compositionally biased region" description="Low complexity" evidence="1">
    <location>
        <begin position="151"/>
        <end position="163"/>
    </location>
</feature>
<dbReference type="Proteomes" id="UP000298663">
    <property type="component" value="Unassembled WGS sequence"/>
</dbReference>
<dbReference type="InterPro" id="IPR011333">
    <property type="entry name" value="SKP1/BTB/POZ_sf"/>
</dbReference>
<feature type="region of interest" description="Disordered" evidence="1">
    <location>
        <begin position="63"/>
        <end position="120"/>
    </location>
</feature>
<dbReference type="OrthoDB" id="5863975at2759"/>
<name>A0A4V5ZXX5_STECR</name>
<feature type="region of interest" description="Disordered" evidence="1">
    <location>
        <begin position="1"/>
        <end position="49"/>
    </location>
</feature>
<reference evidence="3 4" key="2">
    <citation type="journal article" date="2019" name="G3 (Bethesda)">
        <title>Hybrid Assembly of the Genome of the Entomopathogenic Nematode Steinernema carpocapsae Identifies the X-Chromosome.</title>
        <authorList>
            <person name="Serra L."/>
            <person name="Macchietto M."/>
            <person name="Macias-Munoz A."/>
            <person name="McGill C.J."/>
            <person name="Rodriguez I.M."/>
            <person name="Rodriguez B."/>
            <person name="Murad R."/>
            <person name="Mortazavi A."/>
        </authorList>
    </citation>
    <scope>NUCLEOTIDE SEQUENCE [LARGE SCALE GENOMIC DNA]</scope>
    <source>
        <strain evidence="3 4">ALL</strain>
    </source>
</reference>
<dbReference type="Pfam" id="PF00651">
    <property type="entry name" value="BTB"/>
    <property type="match status" value="1"/>
</dbReference>
<dbReference type="AlphaFoldDB" id="A0A4V5ZXX5"/>
<organism evidence="3 4">
    <name type="scientific">Steinernema carpocapsae</name>
    <name type="common">Entomopathogenic nematode</name>
    <dbReference type="NCBI Taxonomy" id="34508"/>
    <lineage>
        <taxon>Eukaryota</taxon>
        <taxon>Metazoa</taxon>
        <taxon>Ecdysozoa</taxon>
        <taxon>Nematoda</taxon>
        <taxon>Chromadorea</taxon>
        <taxon>Rhabditida</taxon>
        <taxon>Tylenchina</taxon>
        <taxon>Panagrolaimomorpha</taxon>
        <taxon>Strongyloidoidea</taxon>
        <taxon>Steinernematidae</taxon>
        <taxon>Steinernema</taxon>
    </lineage>
</organism>